<keyword evidence="2" id="KW-1185">Reference proteome</keyword>
<name>A0A9X2CI33_9GAMM</name>
<comment type="caution">
    <text evidence="1">The sequence shown here is derived from an EMBL/GenBank/DDBJ whole genome shotgun (WGS) entry which is preliminary data.</text>
</comment>
<protein>
    <submittedName>
        <fullName evidence="1">Uncharacterized protein</fullName>
    </submittedName>
</protein>
<reference evidence="1" key="1">
    <citation type="submission" date="2022-01" db="EMBL/GenBank/DDBJ databases">
        <title>Whole genome-based taxonomy of the Shewanellaceae.</title>
        <authorList>
            <person name="Martin-Rodriguez A.J."/>
        </authorList>
    </citation>
    <scope>NUCLEOTIDE SEQUENCE</scope>
    <source>
        <strain evidence="1">KCTC 23973</strain>
    </source>
</reference>
<dbReference type="EMBL" id="JAKILB010000006">
    <property type="protein sequence ID" value="MCL1139190.1"/>
    <property type="molecule type" value="Genomic_DNA"/>
</dbReference>
<organism evidence="1 2">
    <name type="scientific">Shewanella pneumatophori</name>
    <dbReference type="NCBI Taxonomy" id="314092"/>
    <lineage>
        <taxon>Bacteria</taxon>
        <taxon>Pseudomonadati</taxon>
        <taxon>Pseudomonadota</taxon>
        <taxon>Gammaproteobacteria</taxon>
        <taxon>Alteromonadales</taxon>
        <taxon>Shewanellaceae</taxon>
        <taxon>Shewanella</taxon>
    </lineage>
</organism>
<proteinExistence type="predicted"/>
<dbReference type="AlphaFoldDB" id="A0A9X2CI33"/>
<accession>A0A9X2CI33</accession>
<sequence length="178" mass="20871">MHDIQELSELYEKQVSRLIEENIEGLTFYVKQEAFSHMTISAAFWHGDLYWNIWNKDGSKFEPHTRLSHDEFIVEDVYFNKDEATVKLRAVYAKWNEATANDEDDEEDANGEHLFSRLIRQSHQALAIAFHSDTVTQQLMSILVQNPHFEAAQFNQVVRVEDPDGQFEFNFLDVTNKE</sequence>
<gene>
    <name evidence="1" type="ORF">L2740_11630</name>
</gene>
<dbReference type="RefSeq" id="WP_248950371.1">
    <property type="nucleotide sequence ID" value="NZ_JAKILB010000006.1"/>
</dbReference>
<dbReference type="Proteomes" id="UP001139293">
    <property type="component" value="Unassembled WGS sequence"/>
</dbReference>
<evidence type="ECO:0000313" key="1">
    <source>
        <dbReference type="EMBL" id="MCL1139190.1"/>
    </source>
</evidence>
<evidence type="ECO:0000313" key="2">
    <source>
        <dbReference type="Proteomes" id="UP001139293"/>
    </source>
</evidence>